<dbReference type="EC" id="2.7.13.3" evidence="2"/>
<comment type="catalytic activity">
    <reaction evidence="1">
        <text>ATP + protein L-histidine = ADP + protein N-phospho-L-histidine.</text>
        <dbReference type="EC" id="2.7.13.3"/>
    </reaction>
</comment>
<dbReference type="SMART" id="SM00387">
    <property type="entry name" value="HATPase_c"/>
    <property type="match status" value="1"/>
</dbReference>
<evidence type="ECO:0000256" key="3">
    <source>
        <dbReference type="ARBA" id="ARBA00022553"/>
    </source>
</evidence>
<dbReference type="Pfam" id="PF02518">
    <property type="entry name" value="HATPase_c"/>
    <property type="match status" value="1"/>
</dbReference>
<evidence type="ECO:0000259" key="8">
    <source>
        <dbReference type="PROSITE" id="PS50110"/>
    </source>
</evidence>
<keyword evidence="4" id="KW-0902">Two-component regulatory system</keyword>
<dbReference type="Proteomes" id="UP001248581">
    <property type="component" value="Chromosome"/>
</dbReference>
<dbReference type="SUPFAM" id="SSF47384">
    <property type="entry name" value="Homodimeric domain of signal transducing histidine kinase"/>
    <property type="match status" value="1"/>
</dbReference>
<dbReference type="CDD" id="cd17546">
    <property type="entry name" value="REC_hyHK_CKI1_RcsC-like"/>
    <property type="match status" value="1"/>
</dbReference>
<dbReference type="Gene3D" id="3.40.50.2300">
    <property type="match status" value="1"/>
</dbReference>
<evidence type="ECO:0000256" key="6">
    <source>
        <dbReference type="SAM" id="Phobius"/>
    </source>
</evidence>
<evidence type="ECO:0000256" key="2">
    <source>
        <dbReference type="ARBA" id="ARBA00012438"/>
    </source>
</evidence>
<feature type="domain" description="Histidine kinase" evidence="7">
    <location>
        <begin position="325"/>
        <end position="545"/>
    </location>
</feature>
<dbReference type="InterPro" id="IPR011006">
    <property type="entry name" value="CheY-like_superfamily"/>
</dbReference>
<evidence type="ECO:0000256" key="5">
    <source>
        <dbReference type="PROSITE-ProRule" id="PRU00169"/>
    </source>
</evidence>
<dbReference type="InterPro" id="IPR036097">
    <property type="entry name" value="HisK_dim/P_sf"/>
</dbReference>
<dbReference type="CDD" id="cd00082">
    <property type="entry name" value="HisKA"/>
    <property type="match status" value="1"/>
</dbReference>
<dbReference type="PANTHER" id="PTHR45339:SF1">
    <property type="entry name" value="HYBRID SIGNAL TRANSDUCTION HISTIDINE KINASE J"/>
    <property type="match status" value="1"/>
</dbReference>
<evidence type="ECO:0000256" key="4">
    <source>
        <dbReference type="ARBA" id="ARBA00023012"/>
    </source>
</evidence>
<dbReference type="PROSITE" id="PS50110">
    <property type="entry name" value="RESPONSE_REGULATORY"/>
    <property type="match status" value="1"/>
</dbReference>
<keyword evidence="9" id="KW-0547">Nucleotide-binding</keyword>
<dbReference type="RefSeq" id="WP_348388768.1">
    <property type="nucleotide sequence ID" value="NZ_CP134146.1"/>
</dbReference>
<dbReference type="PRINTS" id="PR00344">
    <property type="entry name" value="BCTRLSENSOR"/>
</dbReference>
<dbReference type="PROSITE" id="PS50109">
    <property type="entry name" value="HIS_KIN"/>
    <property type="match status" value="1"/>
</dbReference>
<feature type="transmembrane region" description="Helical" evidence="6">
    <location>
        <begin position="7"/>
        <end position="29"/>
    </location>
</feature>
<keyword evidence="9" id="KW-0067">ATP-binding</keyword>
<keyword evidence="10" id="KW-1185">Reference proteome</keyword>
<dbReference type="SUPFAM" id="SSF55874">
    <property type="entry name" value="ATPase domain of HSP90 chaperone/DNA topoisomerase II/histidine kinase"/>
    <property type="match status" value="1"/>
</dbReference>
<dbReference type="Gene3D" id="1.10.287.130">
    <property type="match status" value="1"/>
</dbReference>
<dbReference type="SUPFAM" id="SSF52172">
    <property type="entry name" value="CheY-like"/>
    <property type="match status" value="1"/>
</dbReference>
<dbReference type="InterPro" id="IPR036890">
    <property type="entry name" value="HATPase_C_sf"/>
</dbReference>
<dbReference type="EMBL" id="CP134146">
    <property type="protein sequence ID" value="WNC69625.1"/>
    <property type="molecule type" value="Genomic_DNA"/>
</dbReference>
<dbReference type="SMART" id="SM00448">
    <property type="entry name" value="REC"/>
    <property type="match status" value="1"/>
</dbReference>
<protein>
    <recommendedName>
        <fullName evidence="2">histidine kinase</fullName>
        <ecNumber evidence="2">2.7.13.3</ecNumber>
    </recommendedName>
</protein>
<keyword evidence="3 5" id="KW-0597">Phosphoprotein</keyword>
<name>A0ABY9TLR4_9GAMM</name>
<evidence type="ECO:0000313" key="9">
    <source>
        <dbReference type="EMBL" id="WNC69625.1"/>
    </source>
</evidence>
<feature type="modified residue" description="4-aspartylphosphate" evidence="5">
    <location>
        <position position="744"/>
    </location>
</feature>
<dbReference type="Pfam" id="PF00512">
    <property type="entry name" value="HisKA"/>
    <property type="match status" value="1"/>
</dbReference>
<dbReference type="SMART" id="SM00388">
    <property type="entry name" value="HisKA"/>
    <property type="match status" value="1"/>
</dbReference>
<keyword evidence="6" id="KW-0472">Membrane</keyword>
<dbReference type="CDD" id="cd16922">
    <property type="entry name" value="HATPase_EvgS-ArcB-TorS-like"/>
    <property type="match status" value="1"/>
</dbReference>
<dbReference type="PANTHER" id="PTHR45339">
    <property type="entry name" value="HYBRID SIGNAL TRANSDUCTION HISTIDINE KINASE J"/>
    <property type="match status" value="1"/>
</dbReference>
<evidence type="ECO:0000313" key="10">
    <source>
        <dbReference type="Proteomes" id="UP001248581"/>
    </source>
</evidence>
<dbReference type="InterPro" id="IPR004358">
    <property type="entry name" value="Sig_transdc_His_kin-like_C"/>
</dbReference>
<dbReference type="InterPro" id="IPR005467">
    <property type="entry name" value="His_kinase_dom"/>
</dbReference>
<evidence type="ECO:0000259" key="7">
    <source>
        <dbReference type="PROSITE" id="PS50109"/>
    </source>
</evidence>
<dbReference type="InterPro" id="IPR003661">
    <property type="entry name" value="HisK_dim/P_dom"/>
</dbReference>
<keyword evidence="6" id="KW-1133">Transmembrane helix</keyword>
<dbReference type="GO" id="GO:0005524">
    <property type="term" value="F:ATP binding"/>
    <property type="evidence" value="ECO:0007669"/>
    <property type="project" value="UniProtKB-KW"/>
</dbReference>
<dbReference type="InterPro" id="IPR003594">
    <property type="entry name" value="HATPase_dom"/>
</dbReference>
<accession>A0ABY9TLR4</accession>
<sequence>MKLKKYFYLLHSVIFILLVSNLIISFYYIDKVEDTANLYDKRQNFQKIATRYQENTDNLTRLARSYAATSNPKYLTKFNELLAVQLGEEERSLEDLLPYAKNTKVENKLMQLAGQKISQIDLLEAQDFSMSEALLLKKAVMSSNELAKIENKAFELIKERQLTQDSEHFKNDPAIDLLFSQEYEHHKVTINSYIENFITLVNSRINKEYQVAEEQLSFYTYLLIFQKICITIALIISGIVVLQHIAKPLVSLSEKVASFTHDNFVRHLDIKSPIQEVNSLTNNFKSLFTRIGEYINELNMQVEKSSVLREKAEVANQAKTDFLANMSHELRTPLNGLMGLQYLLKETPLNDTQQEYVDKLIGSSKSLLFIINDILDWSKIEAGKLTFEEVETSTEKMLDEVLGLTYLQAFDKKLKFSCEIADTVPQMIKVDANRIKQILLNLINNAVKFTNKGQVEVTVGYEQNLGENFIVFNIKDTGVGIDKALLENIFTPFDQGDNSTTRKFGGSGLGLAISKKLATSMQGNLAISSDKGIGTVCTLSLPIHEQSVSTFADVKIEKVPVFDVISSPAIDDYKVVQLLEKLGIQSNRLSLSQAITDTPNEDKSKATELLMYVNNETNINSVSLRQLHNSYSKIHFLWDQKIAKQHEDSRTTHNYVQLPLLPNKFLKALQPKPSGSQLPEKNDGHWTHYDLSNINILLAEDVKLNQLVAKQIIAKRNGKVDIANNGIEAISMLYKKHYDVILMDLHMPEMDGYEATMRIRKQRDWDNISIIGLTADIKETTKDLCLEIGMNSFLAKPFNPDELMREINQHCVPTSLKQANEGLL</sequence>
<organism evidence="9 10">
    <name type="scientific">Thalassotalea nanhaiensis</name>
    <dbReference type="NCBI Taxonomy" id="3065648"/>
    <lineage>
        <taxon>Bacteria</taxon>
        <taxon>Pseudomonadati</taxon>
        <taxon>Pseudomonadota</taxon>
        <taxon>Gammaproteobacteria</taxon>
        <taxon>Alteromonadales</taxon>
        <taxon>Colwelliaceae</taxon>
        <taxon>Thalassotalea</taxon>
    </lineage>
</organism>
<keyword evidence="6" id="KW-0812">Transmembrane</keyword>
<dbReference type="Pfam" id="PF00072">
    <property type="entry name" value="Response_reg"/>
    <property type="match status" value="1"/>
</dbReference>
<dbReference type="InterPro" id="IPR001789">
    <property type="entry name" value="Sig_transdc_resp-reg_receiver"/>
</dbReference>
<gene>
    <name evidence="9" type="ORF">RI845_05615</name>
</gene>
<evidence type="ECO:0000256" key="1">
    <source>
        <dbReference type="ARBA" id="ARBA00000085"/>
    </source>
</evidence>
<dbReference type="Gene3D" id="3.30.565.10">
    <property type="entry name" value="Histidine kinase-like ATPase, C-terminal domain"/>
    <property type="match status" value="1"/>
</dbReference>
<proteinExistence type="predicted"/>
<reference evidence="10" key="1">
    <citation type="submission" date="2023-09" db="EMBL/GenBank/DDBJ databases">
        <authorList>
            <person name="Li S."/>
            <person name="Li X."/>
            <person name="Zhang C."/>
            <person name="Zhao Z."/>
        </authorList>
    </citation>
    <scope>NUCLEOTIDE SEQUENCE [LARGE SCALE GENOMIC DNA]</scope>
    <source>
        <strain evidence="10">SQ345</strain>
    </source>
</reference>
<feature type="domain" description="Response regulatory" evidence="8">
    <location>
        <begin position="695"/>
        <end position="811"/>
    </location>
</feature>